<evidence type="ECO:0000313" key="3">
    <source>
        <dbReference type="Proteomes" id="UP000663853"/>
    </source>
</evidence>
<reference evidence="2" key="1">
    <citation type="submission" date="2021-01" db="EMBL/GenBank/DDBJ databases">
        <authorList>
            <person name="Kaushik A."/>
        </authorList>
    </citation>
    <scope>NUCLEOTIDE SEQUENCE</scope>
    <source>
        <strain evidence="2">AG6-10EEA</strain>
    </source>
</reference>
<gene>
    <name evidence="2" type="ORF">RDB_LOCUS70338</name>
</gene>
<evidence type="ECO:0000313" key="2">
    <source>
        <dbReference type="EMBL" id="CAE6467349.1"/>
    </source>
</evidence>
<proteinExistence type="predicted"/>
<evidence type="ECO:0000256" key="1">
    <source>
        <dbReference type="SAM" id="MobiDB-lite"/>
    </source>
</evidence>
<feature type="region of interest" description="Disordered" evidence="1">
    <location>
        <begin position="325"/>
        <end position="366"/>
    </location>
</feature>
<sequence>MWEKMITEETWARIVSETIDKLRTMQCKDAYEYLGFGVCSLVDQASSRTREPVLIPLQKGLNTFGRQRLDENLFLTLWYKDIQSATYHSLATPVQDAAESALNSATTTQGSIETLLYKPTGSRMEAIPQDQREDMVLHYFQIWVNFIRDNYDIQRVEEKPSIIRHLLNFFHCGFWYGSVVKDSRSLWENMIGPCNLPASTEMTMRASVVLANFCTIVCTEKILRRNTESDEAKYLDVENRRRAQVAALYSVTQSPLCDKNELLLGALKAWHGPEDWKFCLQECVNREIGSMVKEIAASVGELAIYMPTIIPQPDEEVGGNWWKEEGETEEKPQRMYPDTGGILPTASYPADQPPTRIPVADIDMIN</sequence>
<comment type="caution">
    <text evidence="2">The sequence shown here is derived from an EMBL/GenBank/DDBJ whole genome shotgun (WGS) entry which is preliminary data.</text>
</comment>
<dbReference type="EMBL" id="CAJMXA010001665">
    <property type="protein sequence ID" value="CAE6467349.1"/>
    <property type="molecule type" value="Genomic_DNA"/>
</dbReference>
<dbReference type="Proteomes" id="UP000663853">
    <property type="component" value="Unassembled WGS sequence"/>
</dbReference>
<dbReference type="AlphaFoldDB" id="A0A8H3GQI7"/>
<protein>
    <submittedName>
        <fullName evidence="2">Uncharacterized protein</fullName>
    </submittedName>
</protein>
<name>A0A8H3GQI7_9AGAM</name>
<accession>A0A8H3GQI7</accession>
<organism evidence="2 3">
    <name type="scientific">Rhizoctonia solani</name>
    <dbReference type="NCBI Taxonomy" id="456999"/>
    <lineage>
        <taxon>Eukaryota</taxon>
        <taxon>Fungi</taxon>
        <taxon>Dikarya</taxon>
        <taxon>Basidiomycota</taxon>
        <taxon>Agaricomycotina</taxon>
        <taxon>Agaricomycetes</taxon>
        <taxon>Cantharellales</taxon>
        <taxon>Ceratobasidiaceae</taxon>
        <taxon>Rhizoctonia</taxon>
    </lineage>
</organism>